<dbReference type="InParanoid" id="A0A067N543"/>
<dbReference type="AlphaFoldDB" id="A0A067N543"/>
<accession>A0A067N543</accession>
<evidence type="ECO:0000313" key="3">
    <source>
        <dbReference type="Proteomes" id="UP000027195"/>
    </source>
</evidence>
<reference evidence="3" key="1">
    <citation type="journal article" date="2014" name="Proc. Natl. Acad. Sci. U.S.A.">
        <title>Extensive sampling of basidiomycete genomes demonstrates inadequacy of the white-rot/brown-rot paradigm for wood decay fungi.</title>
        <authorList>
            <person name="Riley R."/>
            <person name="Salamov A.A."/>
            <person name="Brown D.W."/>
            <person name="Nagy L.G."/>
            <person name="Floudas D."/>
            <person name="Held B.W."/>
            <person name="Levasseur A."/>
            <person name="Lombard V."/>
            <person name="Morin E."/>
            <person name="Otillar R."/>
            <person name="Lindquist E.A."/>
            <person name="Sun H."/>
            <person name="LaButti K.M."/>
            <person name="Schmutz J."/>
            <person name="Jabbour D."/>
            <person name="Luo H."/>
            <person name="Baker S.E."/>
            <person name="Pisabarro A.G."/>
            <person name="Walton J.D."/>
            <person name="Blanchette R.A."/>
            <person name="Henrissat B."/>
            <person name="Martin F."/>
            <person name="Cullen D."/>
            <person name="Hibbett D.S."/>
            <person name="Grigoriev I.V."/>
        </authorList>
    </citation>
    <scope>NUCLEOTIDE SEQUENCE [LARGE SCALE GENOMIC DNA]</scope>
    <source>
        <strain evidence="3">FD-172 SS1</strain>
    </source>
</reference>
<dbReference type="STRING" id="930990.A0A067N543"/>
<protein>
    <submittedName>
        <fullName evidence="2">Uncharacterized protein</fullName>
    </submittedName>
</protein>
<gene>
    <name evidence="2" type="ORF">BOTBODRAFT_170847</name>
</gene>
<dbReference type="HOGENOM" id="CLU_053382_2_0_1"/>
<feature type="region of interest" description="Disordered" evidence="1">
    <location>
        <begin position="1"/>
        <end position="55"/>
    </location>
</feature>
<dbReference type="PANTHER" id="PTHR38846:SF1">
    <property type="entry name" value="C3H1-TYPE DOMAIN-CONTAINING PROTEIN"/>
    <property type="match status" value="1"/>
</dbReference>
<keyword evidence="3" id="KW-1185">Reference proteome</keyword>
<evidence type="ECO:0000256" key="1">
    <source>
        <dbReference type="SAM" id="MobiDB-lite"/>
    </source>
</evidence>
<feature type="compositionally biased region" description="Basic residues" evidence="1">
    <location>
        <begin position="41"/>
        <end position="50"/>
    </location>
</feature>
<evidence type="ECO:0000313" key="2">
    <source>
        <dbReference type="EMBL" id="KDQ18856.1"/>
    </source>
</evidence>
<name>A0A067N543_BOTB1</name>
<dbReference type="OrthoDB" id="6105938at2759"/>
<organism evidence="2 3">
    <name type="scientific">Botryobasidium botryosum (strain FD-172 SS1)</name>
    <dbReference type="NCBI Taxonomy" id="930990"/>
    <lineage>
        <taxon>Eukaryota</taxon>
        <taxon>Fungi</taxon>
        <taxon>Dikarya</taxon>
        <taxon>Basidiomycota</taxon>
        <taxon>Agaricomycotina</taxon>
        <taxon>Agaricomycetes</taxon>
        <taxon>Cantharellales</taxon>
        <taxon>Botryobasidiaceae</taxon>
        <taxon>Botryobasidium</taxon>
    </lineage>
</organism>
<dbReference type="EMBL" id="KL198020">
    <property type="protein sequence ID" value="KDQ18856.1"/>
    <property type="molecule type" value="Genomic_DNA"/>
</dbReference>
<dbReference type="Proteomes" id="UP000027195">
    <property type="component" value="Unassembled WGS sequence"/>
</dbReference>
<dbReference type="PANTHER" id="PTHR38846">
    <property type="entry name" value="C3H1-TYPE DOMAIN-CONTAINING PROTEIN"/>
    <property type="match status" value="1"/>
</dbReference>
<sequence>MSSNAPKGPCTLFAKSGTRIRSDLQRSPNLQGTNTSITSKKPARGQRKVKPQAQIEPKGTHLDDFFAKYPTFPYNPSKPVVPEFFRMSRFLGWKRSDEEQEEAHELFKVAMVMQFNDTYGTNVKRVTSWRKLCEVLGISPIPEGRVACQTAVMDTHVNLVDLVDTPRTGRAVVLFKSEKALSNYTKNTRKFFPRDSAYAGGLLRFLLRRILNPPSDDEKGRGGRGGGRGRG</sequence>
<proteinExistence type="predicted"/>
<feature type="compositionally biased region" description="Polar residues" evidence="1">
    <location>
        <begin position="25"/>
        <end position="39"/>
    </location>
</feature>